<name>A0A2A9NCS3_9AGAR</name>
<accession>A0A2A9NCS3</accession>
<reference evidence="2 3" key="1">
    <citation type="submission" date="2014-02" db="EMBL/GenBank/DDBJ databases">
        <title>Transposable element dynamics among asymbiotic and ectomycorrhizal Amanita fungi.</title>
        <authorList>
            <consortium name="DOE Joint Genome Institute"/>
            <person name="Hess J."/>
            <person name="Skrede I."/>
            <person name="Wolfe B."/>
            <person name="LaButti K."/>
            <person name="Ohm R.A."/>
            <person name="Grigoriev I.V."/>
            <person name="Pringle A."/>
        </authorList>
    </citation>
    <scope>NUCLEOTIDE SEQUENCE [LARGE SCALE GENOMIC DNA]</scope>
    <source>
        <strain evidence="2 3">SKay4041</strain>
    </source>
</reference>
<proteinExistence type="predicted"/>
<feature type="compositionally biased region" description="Basic residues" evidence="1">
    <location>
        <begin position="29"/>
        <end position="38"/>
    </location>
</feature>
<gene>
    <name evidence="2" type="ORF">AMATHDRAFT_71526</name>
</gene>
<organism evidence="2 3">
    <name type="scientific">Amanita thiersii Skay4041</name>
    <dbReference type="NCBI Taxonomy" id="703135"/>
    <lineage>
        <taxon>Eukaryota</taxon>
        <taxon>Fungi</taxon>
        <taxon>Dikarya</taxon>
        <taxon>Basidiomycota</taxon>
        <taxon>Agaricomycotina</taxon>
        <taxon>Agaricomycetes</taxon>
        <taxon>Agaricomycetidae</taxon>
        <taxon>Agaricales</taxon>
        <taxon>Pluteineae</taxon>
        <taxon>Amanitaceae</taxon>
        <taxon>Amanita</taxon>
    </lineage>
</organism>
<feature type="region of interest" description="Disordered" evidence="1">
    <location>
        <begin position="1"/>
        <end position="99"/>
    </location>
</feature>
<dbReference type="EMBL" id="KZ302335">
    <property type="protein sequence ID" value="PFH45576.1"/>
    <property type="molecule type" value="Genomic_DNA"/>
</dbReference>
<evidence type="ECO:0000313" key="3">
    <source>
        <dbReference type="Proteomes" id="UP000242287"/>
    </source>
</evidence>
<protein>
    <submittedName>
        <fullName evidence="2">Uncharacterized protein</fullName>
    </submittedName>
</protein>
<dbReference type="Proteomes" id="UP000242287">
    <property type="component" value="Unassembled WGS sequence"/>
</dbReference>
<evidence type="ECO:0000313" key="2">
    <source>
        <dbReference type="EMBL" id="PFH45576.1"/>
    </source>
</evidence>
<feature type="compositionally biased region" description="Basic residues" evidence="1">
    <location>
        <begin position="85"/>
        <end position="99"/>
    </location>
</feature>
<feature type="non-terminal residue" evidence="2">
    <location>
        <position position="99"/>
    </location>
</feature>
<sequence length="99" mass="10411">MGSTPSTSGPSSASTSKEDIALGVTSKNKNVKKPRGGKKATVAKSNENGDTEPKKAPAKRKGRPPKEVQSEDNEPQGDGTAPSKSRSKPRPKKNKVQDL</sequence>
<dbReference type="AlphaFoldDB" id="A0A2A9NCS3"/>
<feature type="compositionally biased region" description="Low complexity" evidence="1">
    <location>
        <begin position="1"/>
        <end position="15"/>
    </location>
</feature>
<evidence type="ECO:0000256" key="1">
    <source>
        <dbReference type="SAM" id="MobiDB-lite"/>
    </source>
</evidence>
<keyword evidence="3" id="KW-1185">Reference proteome</keyword>